<organism evidence="3 6">
    <name type="scientific">Natronoglomus mannanivorans</name>
    <dbReference type="NCBI Taxonomy" id="2979990"/>
    <lineage>
        <taxon>Archaea</taxon>
        <taxon>Methanobacteriati</taxon>
        <taxon>Methanobacteriota</taxon>
        <taxon>Stenosarchaea group</taxon>
        <taxon>Halobacteria</taxon>
        <taxon>Halobacteriales</taxon>
        <taxon>Natrialbaceae</taxon>
        <taxon>Natronoglomus</taxon>
    </lineage>
</organism>
<accession>A0AAP2Z3T7</accession>
<comment type="similarity">
    <text evidence="1">Belongs to the universal stress protein A family.</text>
</comment>
<dbReference type="EMBL" id="JAOPKB010000013">
    <property type="protein sequence ID" value="MCU4974669.1"/>
    <property type="molecule type" value="Genomic_DNA"/>
</dbReference>
<dbReference type="Proteomes" id="UP001321018">
    <property type="component" value="Unassembled WGS sequence"/>
</dbReference>
<dbReference type="InterPro" id="IPR014729">
    <property type="entry name" value="Rossmann-like_a/b/a_fold"/>
</dbReference>
<evidence type="ECO:0000313" key="6">
    <source>
        <dbReference type="Proteomes" id="UP001321018"/>
    </source>
</evidence>
<evidence type="ECO:0000313" key="4">
    <source>
        <dbReference type="EMBL" id="MCU4974669.1"/>
    </source>
</evidence>
<dbReference type="CDD" id="cd00293">
    <property type="entry name" value="USP-like"/>
    <property type="match status" value="1"/>
</dbReference>
<dbReference type="Pfam" id="PF00582">
    <property type="entry name" value="Usp"/>
    <property type="match status" value="1"/>
</dbReference>
<reference evidence="3 5" key="1">
    <citation type="submission" date="2022-09" db="EMBL/GenBank/DDBJ databases">
        <title>Enrichment on poylsaccharides allowed isolation of novel metabolic and taxonomic groups of Haloarchaea.</title>
        <authorList>
            <person name="Sorokin D.Y."/>
            <person name="Elcheninov A.G."/>
            <person name="Khizhniak T.V."/>
            <person name="Kolganova T.V."/>
            <person name="Kublanov I.V."/>
        </authorList>
    </citation>
    <scope>NUCLEOTIDE SEQUENCE</scope>
    <source>
        <strain evidence="4 5">AArc-m2/3/4</strain>
        <strain evidence="3">AArc-xg1-1</strain>
    </source>
</reference>
<dbReference type="InterPro" id="IPR006016">
    <property type="entry name" value="UspA"/>
</dbReference>
<keyword evidence="5" id="KW-1185">Reference proteome</keyword>
<sequence>MYQILMPIDKNEDRVAAQTETVLEFVNAADDVSVTLLHVFADDDDRAENTSPSQLTPGRDAKNRLADAGATIREESRTGSPAETILETAYEIGANQIVLGGRKRSPLGALVFGSVSQDVLRKAGRPVTVTGSVDTLERPSHRCANCGETYYADPSTEIRECRRCGGVHVETLTDEPTESTA</sequence>
<dbReference type="RefSeq" id="WP_338006524.1">
    <property type="nucleotide sequence ID" value="NZ_JAOPKA010000041.1"/>
</dbReference>
<dbReference type="AlphaFoldDB" id="A0AAP2Z3T7"/>
<evidence type="ECO:0000313" key="3">
    <source>
        <dbReference type="EMBL" id="MCU4744729.1"/>
    </source>
</evidence>
<evidence type="ECO:0000256" key="1">
    <source>
        <dbReference type="ARBA" id="ARBA00008791"/>
    </source>
</evidence>
<dbReference type="Proteomes" id="UP001320972">
    <property type="component" value="Unassembled WGS sequence"/>
</dbReference>
<gene>
    <name evidence="4" type="ORF">OB955_18275</name>
    <name evidence="3" type="ORF">OB960_25515</name>
</gene>
<proteinExistence type="inferred from homology"/>
<dbReference type="Gene3D" id="3.40.50.620">
    <property type="entry name" value="HUPs"/>
    <property type="match status" value="1"/>
</dbReference>
<dbReference type="EMBL" id="JAOPKA010000041">
    <property type="protein sequence ID" value="MCU4744729.1"/>
    <property type="molecule type" value="Genomic_DNA"/>
</dbReference>
<dbReference type="PRINTS" id="PR01438">
    <property type="entry name" value="UNVRSLSTRESS"/>
</dbReference>
<dbReference type="SUPFAM" id="SSF52402">
    <property type="entry name" value="Adenine nucleotide alpha hydrolases-like"/>
    <property type="match status" value="1"/>
</dbReference>
<dbReference type="PANTHER" id="PTHR46268">
    <property type="entry name" value="STRESS RESPONSE PROTEIN NHAX"/>
    <property type="match status" value="1"/>
</dbReference>
<dbReference type="PANTHER" id="PTHR46268:SF6">
    <property type="entry name" value="UNIVERSAL STRESS PROTEIN UP12"/>
    <property type="match status" value="1"/>
</dbReference>
<dbReference type="InterPro" id="IPR006015">
    <property type="entry name" value="Universal_stress_UspA"/>
</dbReference>
<evidence type="ECO:0000313" key="5">
    <source>
        <dbReference type="Proteomes" id="UP001320972"/>
    </source>
</evidence>
<feature type="domain" description="UspA" evidence="2">
    <location>
        <begin position="3"/>
        <end position="129"/>
    </location>
</feature>
<protein>
    <submittedName>
        <fullName evidence="3">Universal stress protein</fullName>
    </submittedName>
</protein>
<name>A0AAP2Z3T7_9EURY</name>
<comment type="caution">
    <text evidence="3">The sequence shown here is derived from an EMBL/GenBank/DDBJ whole genome shotgun (WGS) entry which is preliminary data.</text>
</comment>
<evidence type="ECO:0000259" key="2">
    <source>
        <dbReference type="Pfam" id="PF00582"/>
    </source>
</evidence>